<protein>
    <submittedName>
        <fullName evidence="1">Uncharacterized protein</fullName>
    </submittedName>
</protein>
<evidence type="ECO:0000313" key="1">
    <source>
        <dbReference type="EMBL" id="KAG2120483.1"/>
    </source>
</evidence>
<name>A0A9P7FMT1_9AGAM</name>
<sequence>TSEMEEAICAMFRLDRNAHFCIAYPHQLLTPSGFIVDEWFMRAWTLQKLLAPHTNDERNNEHDVELDDRISLITKIPSDDLQSFTPISSRMHEKMVQASTRGRGVMRMLLSSSVFDLRIIIIDYSEGKWVF</sequence>
<gene>
    <name evidence="1" type="ORF">F5147DRAFT_545882</name>
</gene>
<keyword evidence="2" id="KW-1185">Reference proteome</keyword>
<dbReference type="RefSeq" id="XP_041299859.1">
    <property type="nucleotide sequence ID" value="XM_041430325.1"/>
</dbReference>
<reference evidence="1" key="1">
    <citation type="journal article" date="2020" name="New Phytol.">
        <title>Comparative genomics reveals dynamic genome evolution in host specialist ectomycorrhizal fungi.</title>
        <authorList>
            <person name="Lofgren L.A."/>
            <person name="Nguyen N.H."/>
            <person name="Vilgalys R."/>
            <person name="Ruytinx J."/>
            <person name="Liao H.L."/>
            <person name="Branco S."/>
            <person name="Kuo A."/>
            <person name="LaButti K."/>
            <person name="Lipzen A."/>
            <person name="Andreopoulos W."/>
            <person name="Pangilinan J."/>
            <person name="Riley R."/>
            <person name="Hundley H."/>
            <person name="Na H."/>
            <person name="Barry K."/>
            <person name="Grigoriev I.V."/>
            <person name="Stajich J.E."/>
            <person name="Kennedy P.G."/>
        </authorList>
    </citation>
    <scope>NUCLEOTIDE SEQUENCE</scope>
    <source>
        <strain evidence="1">FC423</strain>
    </source>
</reference>
<accession>A0A9P7FMT1</accession>
<dbReference type="EMBL" id="JABBWM010000001">
    <property type="protein sequence ID" value="KAG2120483.1"/>
    <property type="molecule type" value="Genomic_DNA"/>
</dbReference>
<evidence type="ECO:0000313" key="2">
    <source>
        <dbReference type="Proteomes" id="UP000823399"/>
    </source>
</evidence>
<dbReference type="Proteomes" id="UP000823399">
    <property type="component" value="Unassembled WGS sequence"/>
</dbReference>
<feature type="non-terminal residue" evidence="1">
    <location>
        <position position="131"/>
    </location>
</feature>
<proteinExistence type="predicted"/>
<comment type="caution">
    <text evidence="1">The sequence shown here is derived from an EMBL/GenBank/DDBJ whole genome shotgun (WGS) entry which is preliminary data.</text>
</comment>
<dbReference type="PANTHER" id="PTHR10622">
    <property type="entry name" value="HET DOMAIN-CONTAINING PROTEIN"/>
    <property type="match status" value="1"/>
</dbReference>
<dbReference type="PANTHER" id="PTHR10622:SF10">
    <property type="entry name" value="HET DOMAIN-CONTAINING PROTEIN"/>
    <property type="match status" value="1"/>
</dbReference>
<feature type="non-terminal residue" evidence="1">
    <location>
        <position position="1"/>
    </location>
</feature>
<dbReference type="AlphaFoldDB" id="A0A9P7FMT1"/>
<dbReference type="GeneID" id="64692584"/>
<dbReference type="OrthoDB" id="10518381at2759"/>
<organism evidence="1 2">
    <name type="scientific">Suillus discolor</name>
    <dbReference type="NCBI Taxonomy" id="1912936"/>
    <lineage>
        <taxon>Eukaryota</taxon>
        <taxon>Fungi</taxon>
        <taxon>Dikarya</taxon>
        <taxon>Basidiomycota</taxon>
        <taxon>Agaricomycotina</taxon>
        <taxon>Agaricomycetes</taxon>
        <taxon>Agaricomycetidae</taxon>
        <taxon>Boletales</taxon>
        <taxon>Suillineae</taxon>
        <taxon>Suillaceae</taxon>
        <taxon>Suillus</taxon>
    </lineage>
</organism>